<evidence type="ECO:0000313" key="3">
    <source>
        <dbReference type="EMBL" id="SDZ98320.1"/>
    </source>
</evidence>
<feature type="chain" id="PRO_5014250696" evidence="1">
    <location>
        <begin position="19"/>
        <end position="522"/>
    </location>
</feature>
<reference evidence="2 5" key="2">
    <citation type="submission" date="2018-08" db="EMBL/GenBank/DDBJ databases">
        <title>A genome reference for cultivated species of the human gut microbiota.</title>
        <authorList>
            <person name="Zou Y."/>
            <person name="Xue W."/>
            <person name="Luo G."/>
        </authorList>
    </citation>
    <scope>NUCLEOTIDE SEQUENCE [LARGE SCALE GENOMIC DNA]</scope>
    <source>
        <strain evidence="2 5">AF39-6AC</strain>
    </source>
</reference>
<reference evidence="3 4" key="1">
    <citation type="submission" date="2016-10" db="EMBL/GenBank/DDBJ databases">
        <authorList>
            <person name="de Groot N.N."/>
        </authorList>
    </citation>
    <scope>NUCLEOTIDE SEQUENCE [LARGE SCALE GENOMIC DNA]</scope>
    <source>
        <strain evidence="3 4">NLAE-zl-G339</strain>
    </source>
</reference>
<dbReference type="AlphaFoldDB" id="A0A173XRC8"/>
<protein>
    <submittedName>
        <fullName evidence="2">DUF4832 domain-containing protein</fullName>
    </submittedName>
</protein>
<dbReference type="RefSeq" id="WP_081354119.1">
    <property type="nucleotide sequence ID" value="NZ_CP042282.1"/>
</dbReference>
<organism evidence="2 5">
    <name type="scientific">Bacteroides xylanisolvens</name>
    <dbReference type="NCBI Taxonomy" id="371601"/>
    <lineage>
        <taxon>Bacteria</taxon>
        <taxon>Pseudomonadati</taxon>
        <taxon>Bacteroidota</taxon>
        <taxon>Bacteroidia</taxon>
        <taxon>Bacteroidales</taxon>
        <taxon>Bacteroidaceae</taxon>
        <taxon>Bacteroides</taxon>
    </lineage>
</organism>
<proteinExistence type="predicted"/>
<keyword evidence="1" id="KW-0732">Signal</keyword>
<evidence type="ECO:0000256" key="1">
    <source>
        <dbReference type="SAM" id="SignalP"/>
    </source>
</evidence>
<dbReference type="EMBL" id="FNRP01000001">
    <property type="protein sequence ID" value="SDZ98320.1"/>
    <property type="molecule type" value="Genomic_DNA"/>
</dbReference>
<evidence type="ECO:0000313" key="2">
    <source>
        <dbReference type="EMBL" id="RHL01607.1"/>
    </source>
</evidence>
<dbReference type="InterPro" id="IPR017853">
    <property type="entry name" value="GH"/>
</dbReference>
<evidence type="ECO:0000313" key="5">
    <source>
        <dbReference type="Proteomes" id="UP000284417"/>
    </source>
</evidence>
<evidence type="ECO:0000313" key="4">
    <source>
        <dbReference type="Proteomes" id="UP000183040"/>
    </source>
</evidence>
<dbReference type="Proteomes" id="UP000284417">
    <property type="component" value="Unassembled WGS sequence"/>
</dbReference>
<name>A0A173XRC8_9BACE</name>
<accession>A0A173XRC8</accession>
<sequence length="522" mass="59577">MKSWSVVLLLFCSANLSACSGGNNNGDEGNGSGELPAGNVTVKITPDKKTVLRNPLNGWVIYMGRGWDENFWTTEGYDNVSVPELAEPVKVSDYASTCYIRTSWSSLEPEEGKYIWKDPTARLTRLLKSVLDRGMRLSFRIVVDGRDQGLNTPQYVFDAGAHWYKDPGPTNEATALARKSPFPDDKIFQEKYTKFIEALAQEFNDPDKVDFIDAYGLGKWGEAHTMIYEDHSKKKQVFEWITDLYSRCFTKVPLVINYHRLIGAENTSGWGALDPETEGLLESAINKGYSLRHDAFGMNGYYQDWEKQFAARWNYKRPIIMEGGWIVSQHRYWLDPMGYREGHPEDVRQGEFDASAEARVNMMDFRAGSETMSWFKCFGLVQRFVTEGGYRLYPDMVSLPKDVKSGEKITIVHRWNNMGWGYCPTNIPQWNQRYKVAFALLDDKNEVKKVFVDTQTDLSTWLKNKPTTYNFDLTLKGVSVGAYKWAVGLVDTTKDNTIGLRMAVKNNLLDSGWVKLMDITVK</sequence>
<feature type="signal peptide" evidence="1">
    <location>
        <begin position="1"/>
        <end position="18"/>
    </location>
</feature>
<gene>
    <name evidence="2" type="ORF">DW042_00895</name>
    <name evidence="3" type="ORF">SAMN04487924_101247</name>
</gene>
<dbReference type="Proteomes" id="UP000183040">
    <property type="component" value="Unassembled WGS sequence"/>
</dbReference>
<dbReference type="EMBL" id="QROC01000001">
    <property type="protein sequence ID" value="RHL01607.1"/>
    <property type="molecule type" value="Genomic_DNA"/>
</dbReference>
<dbReference type="SUPFAM" id="SSF51445">
    <property type="entry name" value="(Trans)glycosidases"/>
    <property type="match status" value="1"/>
</dbReference>
<dbReference type="Gene3D" id="3.20.20.80">
    <property type="entry name" value="Glycosidases"/>
    <property type="match status" value="1"/>
</dbReference>